<dbReference type="Proteomes" id="UP001499854">
    <property type="component" value="Unassembled WGS sequence"/>
</dbReference>
<evidence type="ECO:0000256" key="4">
    <source>
        <dbReference type="ARBA" id="ARBA00022842"/>
    </source>
</evidence>
<dbReference type="Pfam" id="PF00459">
    <property type="entry name" value="Inositol_P"/>
    <property type="match status" value="1"/>
</dbReference>
<protein>
    <recommendedName>
        <fullName evidence="2">inositol-phosphate phosphatase</fullName>
        <ecNumber evidence="2">3.1.3.25</ecNumber>
    </recommendedName>
</protein>
<evidence type="ECO:0000256" key="3">
    <source>
        <dbReference type="ARBA" id="ARBA00022723"/>
    </source>
</evidence>
<dbReference type="Gene3D" id="3.40.190.80">
    <property type="match status" value="1"/>
</dbReference>
<dbReference type="RefSeq" id="WP_344661480.1">
    <property type="nucleotide sequence ID" value="NZ_BAAAQM010000054.1"/>
</dbReference>
<dbReference type="SUPFAM" id="SSF56655">
    <property type="entry name" value="Carbohydrate phosphatase"/>
    <property type="match status" value="1"/>
</dbReference>
<dbReference type="PANTHER" id="PTHR20854:SF4">
    <property type="entry name" value="INOSITOL-1-MONOPHOSPHATASE-RELATED"/>
    <property type="match status" value="1"/>
</dbReference>
<comment type="catalytic activity">
    <reaction evidence="1">
        <text>a myo-inositol phosphate + H2O = myo-inositol + phosphate</text>
        <dbReference type="Rhea" id="RHEA:24056"/>
        <dbReference type="ChEBI" id="CHEBI:15377"/>
        <dbReference type="ChEBI" id="CHEBI:17268"/>
        <dbReference type="ChEBI" id="CHEBI:43474"/>
        <dbReference type="ChEBI" id="CHEBI:84139"/>
        <dbReference type="EC" id="3.1.3.25"/>
    </reaction>
</comment>
<organism evidence="5 6">
    <name type="scientific">Catenulispora subtropica</name>
    <dbReference type="NCBI Taxonomy" id="450798"/>
    <lineage>
        <taxon>Bacteria</taxon>
        <taxon>Bacillati</taxon>
        <taxon>Actinomycetota</taxon>
        <taxon>Actinomycetes</taxon>
        <taxon>Catenulisporales</taxon>
        <taxon>Catenulisporaceae</taxon>
        <taxon>Catenulispora</taxon>
    </lineage>
</organism>
<name>A0ABN2SZJ3_9ACTN</name>
<accession>A0ABN2SZJ3</accession>
<dbReference type="InterPro" id="IPR020550">
    <property type="entry name" value="Inositol_monophosphatase_CS"/>
</dbReference>
<dbReference type="InterPro" id="IPR000760">
    <property type="entry name" value="Inositol_monophosphatase-like"/>
</dbReference>
<dbReference type="PRINTS" id="PR00377">
    <property type="entry name" value="IMPHPHTASES"/>
</dbReference>
<gene>
    <name evidence="5" type="ORF">GCM10009838_70230</name>
</gene>
<comment type="caution">
    <text evidence="5">The sequence shown here is derived from an EMBL/GenBank/DDBJ whole genome shotgun (WGS) entry which is preliminary data.</text>
</comment>
<proteinExistence type="predicted"/>
<evidence type="ECO:0000256" key="2">
    <source>
        <dbReference type="ARBA" id="ARBA00013106"/>
    </source>
</evidence>
<dbReference type="EC" id="3.1.3.25" evidence="2"/>
<dbReference type="PROSITE" id="PS00630">
    <property type="entry name" value="IMP_2"/>
    <property type="match status" value="1"/>
</dbReference>
<evidence type="ECO:0000313" key="5">
    <source>
        <dbReference type="EMBL" id="GAA1995398.1"/>
    </source>
</evidence>
<keyword evidence="4" id="KW-0460">Magnesium</keyword>
<evidence type="ECO:0000313" key="6">
    <source>
        <dbReference type="Proteomes" id="UP001499854"/>
    </source>
</evidence>
<dbReference type="EMBL" id="BAAAQM010000054">
    <property type="protein sequence ID" value="GAA1995398.1"/>
    <property type="molecule type" value="Genomic_DNA"/>
</dbReference>
<reference evidence="5 6" key="1">
    <citation type="journal article" date="2019" name="Int. J. Syst. Evol. Microbiol.">
        <title>The Global Catalogue of Microorganisms (GCM) 10K type strain sequencing project: providing services to taxonomists for standard genome sequencing and annotation.</title>
        <authorList>
            <consortium name="The Broad Institute Genomics Platform"/>
            <consortium name="The Broad Institute Genome Sequencing Center for Infectious Disease"/>
            <person name="Wu L."/>
            <person name="Ma J."/>
        </authorList>
    </citation>
    <scope>NUCLEOTIDE SEQUENCE [LARGE SCALE GENOMIC DNA]</scope>
    <source>
        <strain evidence="5 6">JCM 16013</strain>
    </source>
</reference>
<keyword evidence="6" id="KW-1185">Reference proteome</keyword>
<dbReference type="PANTHER" id="PTHR20854">
    <property type="entry name" value="INOSITOL MONOPHOSPHATASE"/>
    <property type="match status" value="1"/>
</dbReference>
<sequence>MISLADLAEVEGIIRSVNEEAVLPRFRSLSDSDVAMKGPMDPVTVADREAEEFLRERLTAFLPGSVVVGEEAVSEDPLVLRALTGDAPVWVVDPIDGTRNFVAGSGRFSTLVALSVGGVLQASWSYAPVLNRIGTALAGQGAWVDGAPARVAPPTDPPALPLTTSHPVWWPSGYGRGFDALNAAGLDVRYFDACGIEYLDLAVGKRSAMVLTWEHCWDHAAGLLLVAEAGGHVAALDGAPVRLHGGNALPFVAASDPATATLVRQVITGSIAG</sequence>
<evidence type="ECO:0000256" key="1">
    <source>
        <dbReference type="ARBA" id="ARBA00001033"/>
    </source>
</evidence>
<keyword evidence="3" id="KW-0479">Metal-binding</keyword>
<dbReference type="CDD" id="cd01637">
    <property type="entry name" value="IMPase_like"/>
    <property type="match status" value="1"/>
</dbReference>
<dbReference type="Gene3D" id="3.30.540.10">
    <property type="entry name" value="Fructose-1,6-Bisphosphatase, subunit A, domain 1"/>
    <property type="match status" value="1"/>
</dbReference>